<evidence type="ECO:0000256" key="6">
    <source>
        <dbReference type="ARBA" id="ARBA00023315"/>
    </source>
</evidence>
<keyword evidence="6 9" id="KW-0012">Acyltransferase</keyword>
<proteinExistence type="predicted"/>
<evidence type="ECO:0000256" key="7">
    <source>
        <dbReference type="ARBA" id="ARBA00029660"/>
    </source>
</evidence>
<dbReference type="Pfam" id="PF00583">
    <property type="entry name" value="Acetyltransf_1"/>
    <property type="match status" value="1"/>
</dbReference>
<comment type="function">
    <text evidence="9">Catalyzes the transfer of an acetyl group from acetyl-CoA to the 6'-amino group of aminoglycoside molecules conferring resistance to antibiotics containing the purpurosamine ring.</text>
</comment>
<evidence type="ECO:0000256" key="4">
    <source>
        <dbReference type="ARBA" id="ARBA00022679"/>
    </source>
</evidence>
<dbReference type="EMBL" id="JBEPLJ010000009">
    <property type="protein sequence ID" value="MET3586465.1"/>
    <property type="molecule type" value="Genomic_DNA"/>
</dbReference>
<dbReference type="Proteomes" id="UP001549031">
    <property type="component" value="Unassembled WGS sequence"/>
</dbReference>
<comment type="catalytic activity">
    <reaction evidence="8 9">
        <text>kanamycin B + acetyl-CoA = N(6')-acetylkanamycin B + CoA + H(+)</text>
        <dbReference type="Rhea" id="RHEA:16449"/>
        <dbReference type="ChEBI" id="CHEBI:15378"/>
        <dbReference type="ChEBI" id="CHEBI:57287"/>
        <dbReference type="ChEBI" id="CHEBI:57288"/>
        <dbReference type="ChEBI" id="CHEBI:58390"/>
        <dbReference type="ChEBI" id="CHEBI:58549"/>
        <dbReference type="EC" id="2.3.1.82"/>
    </reaction>
</comment>
<dbReference type="GO" id="GO:0047663">
    <property type="term" value="F:aminoglycoside 6'-N-acetyltransferase activity"/>
    <property type="evidence" value="ECO:0007669"/>
    <property type="project" value="UniProtKB-EC"/>
</dbReference>
<comment type="subunit">
    <text evidence="1 9">Homodimer.</text>
</comment>
<reference evidence="11 12" key="1">
    <citation type="submission" date="2024-06" db="EMBL/GenBank/DDBJ databases">
        <title>Genomic Encyclopedia of Type Strains, Phase IV (KMG-IV): sequencing the most valuable type-strain genomes for metagenomic binning, comparative biology and taxonomic classification.</title>
        <authorList>
            <person name="Goeker M."/>
        </authorList>
    </citation>
    <scope>NUCLEOTIDE SEQUENCE [LARGE SCALE GENOMIC DNA]</scope>
    <source>
        <strain evidence="11 12">DSM 105042</strain>
    </source>
</reference>
<dbReference type="InterPro" id="IPR016181">
    <property type="entry name" value="Acyl_CoA_acyltransferase"/>
</dbReference>
<dbReference type="RefSeq" id="WP_247244405.1">
    <property type="nucleotide sequence ID" value="NZ_JALJRA010000009.1"/>
</dbReference>
<evidence type="ECO:0000256" key="2">
    <source>
        <dbReference type="ARBA" id="ARBA00012888"/>
    </source>
</evidence>
<protein>
    <recommendedName>
        <fullName evidence="3 9">Aminoglycoside N(6')-acetyltransferase type 1</fullName>
        <ecNumber evidence="2 9">2.3.1.82</ecNumber>
    </recommendedName>
    <alternativeName>
        <fullName evidence="7 9">Aminoglycoside resistance protein</fullName>
    </alternativeName>
</protein>
<sequence>MPCDLVSVRLLTPPDFEPWSALRHSLWSDQSAEAHLAEIEDLQRRQAGTCYGAFRAEVLIAFAEISIRPYANGCTSTPVPFLEGIFVEEDNRRMGIARLLLAQIEADLRAKGYVELCSDAEMHNISSHRAHQHWGFIETERVIYFRKPLGRDPRSRTNACNA</sequence>
<gene>
    <name evidence="11" type="ORF">ABID21_002583</name>
</gene>
<dbReference type="InterPro" id="IPR024170">
    <property type="entry name" value="Aminoglycoside_N6-AcTrfrase"/>
</dbReference>
<comment type="caution">
    <text evidence="11">The sequence shown here is derived from an EMBL/GenBank/DDBJ whole genome shotgun (WGS) entry which is preliminary data.</text>
</comment>
<evidence type="ECO:0000256" key="1">
    <source>
        <dbReference type="ARBA" id="ARBA00011738"/>
    </source>
</evidence>
<evidence type="ECO:0000259" key="10">
    <source>
        <dbReference type="PROSITE" id="PS51186"/>
    </source>
</evidence>
<dbReference type="SUPFAM" id="SSF55729">
    <property type="entry name" value="Acyl-CoA N-acyltransferases (Nat)"/>
    <property type="match status" value="1"/>
</dbReference>
<evidence type="ECO:0000313" key="11">
    <source>
        <dbReference type="EMBL" id="MET3586465.1"/>
    </source>
</evidence>
<keyword evidence="5 9" id="KW-0046">Antibiotic resistance</keyword>
<dbReference type="EC" id="2.3.1.82" evidence="2 9"/>
<organism evidence="11 12">
    <name type="scientific">Pseudorhizobium tarimense</name>
    <dbReference type="NCBI Taxonomy" id="1079109"/>
    <lineage>
        <taxon>Bacteria</taxon>
        <taxon>Pseudomonadati</taxon>
        <taxon>Pseudomonadota</taxon>
        <taxon>Alphaproteobacteria</taxon>
        <taxon>Hyphomicrobiales</taxon>
        <taxon>Rhizobiaceae</taxon>
        <taxon>Rhizobium/Agrobacterium group</taxon>
        <taxon>Pseudorhizobium</taxon>
    </lineage>
</organism>
<dbReference type="PROSITE" id="PS51186">
    <property type="entry name" value="GNAT"/>
    <property type="match status" value="1"/>
</dbReference>
<keyword evidence="12" id="KW-1185">Reference proteome</keyword>
<accession>A0ABV2H7F3</accession>
<dbReference type="Gene3D" id="3.40.630.30">
    <property type="match status" value="1"/>
</dbReference>
<feature type="domain" description="N-acetyltransferase" evidence="10">
    <location>
        <begin position="6"/>
        <end position="162"/>
    </location>
</feature>
<evidence type="ECO:0000313" key="12">
    <source>
        <dbReference type="Proteomes" id="UP001549031"/>
    </source>
</evidence>
<keyword evidence="4 9" id="KW-0808">Transferase</keyword>
<evidence type="ECO:0000256" key="3">
    <source>
        <dbReference type="ARBA" id="ARBA00017677"/>
    </source>
</evidence>
<evidence type="ECO:0000256" key="5">
    <source>
        <dbReference type="ARBA" id="ARBA00023251"/>
    </source>
</evidence>
<evidence type="ECO:0000256" key="8">
    <source>
        <dbReference type="ARBA" id="ARBA00048923"/>
    </source>
</evidence>
<dbReference type="InterPro" id="IPR000182">
    <property type="entry name" value="GNAT_dom"/>
</dbReference>
<name>A0ABV2H7F3_9HYPH</name>
<evidence type="ECO:0000256" key="9">
    <source>
        <dbReference type="PIRNR" id="PIRNR000452"/>
    </source>
</evidence>
<dbReference type="CDD" id="cd04301">
    <property type="entry name" value="NAT_SF"/>
    <property type="match status" value="1"/>
</dbReference>
<dbReference type="PIRSF" id="PIRSF000452">
    <property type="entry name" value="6-N-acetyltransf"/>
    <property type="match status" value="1"/>
</dbReference>